<sequence>MDNSSLQNDLRSCFELYGSLKEQVLEKCEQMCNLYNLTAEDLANEWGAYSASNLASAVPTLAALEGMERKEFAKRSEEFASIKPSVQTPTSTKSQSRLDESIQNSPSVGIYSTPKRSNAKRLRSPERNSLLKEDLHLSNQIASSPVLHSETYDFSQRTNSGKVEVSYGIQTLLMNATFKRKPADSSNDVQIKIYSNGETEAISPDVLYMFNVSHSKASCLSLKVDCIGKYLLRKFSLGEPHSYGKASGLITTYGQICSDFVDKLDPSAILLEGSHELTHGNSVQLNLSKLSNYAVFPGQVVAVQGFNPHGNSFIAQKLFTDASGSGATQSIIPTFTGSLHIVVAVGPFTVSSNLSYAPLQELVKYVTNHIPHVLILIGPFVDASQENVADITMMELYDTFFEALIQNVMSPLEGLNIKVVLVPSAKDAHHHVVFPTPPYKLRKTYPNLQCVGDPSILNIEGLTLGATSTDILLHLSKQECSYGTQGGDRISRLASHLLCQQSFYPLYPPNEDVFIDYELLEQHAGINFIPNILIVPSSLRYFIKYINGCVVINPERITKGYVGGTFCRMEVAPQVSSGSLSDSVVAQIIRI</sequence>
<dbReference type="Gene3D" id="3.60.21.60">
    <property type="match status" value="2"/>
</dbReference>
<feature type="compositionally biased region" description="Polar residues" evidence="7">
    <location>
        <begin position="84"/>
        <end position="107"/>
    </location>
</feature>
<dbReference type="GO" id="GO:0003677">
    <property type="term" value="F:DNA binding"/>
    <property type="evidence" value="ECO:0007669"/>
    <property type="project" value="InterPro"/>
</dbReference>
<dbReference type="Pfam" id="PF08418">
    <property type="entry name" value="Pol_alpha_B_N"/>
    <property type="match status" value="1"/>
</dbReference>
<comment type="subcellular location">
    <subcellularLocation>
        <location evidence="1 6">Nucleus</location>
    </subcellularLocation>
</comment>
<dbReference type="GO" id="GO:0005658">
    <property type="term" value="C:alpha DNA polymerase:primase complex"/>
    <property type="evidence" value="ECO:0007669"/>
    <property type="project" value="TreeGrafter"/>
</dbReference>
<evidence type="ECO:0000313" key="11">
    <source>
        <dbReference type="EMBL" id="JAV59469.1"/>
    </source>
</evidence>
<keyword evidence="4 6" id="KW-0235">DNA replication</keyword>
<evidence type="ECO:0000256" key="3">
    <source>
        <dbReference type="ARBA" id="ARBA00018596"/>
    </source>
</evidence>
<dbReference type="FunFam" id="3.60.21.60:FF:000003">
    <property type="entry name" value="DNA polymerase alpha subunit B"/>
    <property type="match status" value="1"/>
</dbReference>
<comment type="function">
    <text evidence="6">Accessory subunit of the DNA polymerase alpha complex (also known as the alpha DNA polymerase-primase complex) which plays an essential role in the initiation of DNA synthesis.</text>
</comment>
<reference evidence="11" key="1">
    <citation type="journal article" date="2016" name="Sci. Rep.">
        <title>Molecular characterization of firefly nuptial gifts: a multi-omics approach sheds light on postcopulatory sexual selection.</title>
        <authorList>
            <person name="Al-Wathiqui N."/>
            <person name="Fallon T.R."/>
            <person name="South A."/>
            <person name="Weng J.K."/>
            <person name="Lewis S.M."/>
        </authorList>
    </citation>
    <scope>NUCLEOTIDE SEQUENCE</scope>
</reference>
<dbReference type="Pfam" id="PF22062">
    <property type="entry name" value="OB_DPOA2"/>
    <property type="match status" value="1"/>
</dbReference>
<dbReference type="InterPro" id="IPR043034">
    <property type="entry name" value="DNA_pol_alpha_B_N_sf"/>
</dbReference>
<dbReference type="EMBL" id="GEZM01086413">
    <property type="protein sequence ID" value="JAV59469.1"/>
    <property type="molecule type" value="Transcribed_RNA"/>
</dbReference>
<keyword evidence="5 6" id="KW-0539">Nucleus</keyword>
<evidence type="ECO:0000256" key="5">
    <source>
        <dbReference type="ARBA" id="ARBA00023242"/>
    </source>
</evidence>
<evidence type="ECO:0000259" key="8">
    <source>
        <dbReference type="Pfam" id="PF04042"/>
    </source>
</evidence>
<evidence type="ECO:0000256" key="6">
    <source>
        <dbReference type="PIRNR" id="PIRNR018300"/>
    </source>
</evidence>
<dbReference type="GO" id="GO:0006270">
    <property type="term" value="P:DNA replication initiation"/>
    <property type="evidence" value="ECO:0007669"/>
    <property type="project" value="TreeGrafter"/>
</dbReference>
<protein>
    <recommendedName>
        <fullName evidence="3 6">DNA polymerase alpha subunit B</fullName>
    </recommendedName>
</protein>
<evidence type="ECO:0000256" key="4">
    <source>
        <dbReference type="ARBA" id="ARBA00022705"/>
    </source>
</evidence>
<feature type="domain" description="DNA polymerase alpha subunit B OB" evidence="10">
    <location>
        <begin position="220"/>
        <end position="319"/>
    </location>
</feature>
<feature type="domain" description="DNA polymerase alpha/delta/epsilon subunit B" evidence="8">
    <location>
        <begin position="341"/>
        <end position="544"/>
    </location>
</feature>
<dbReference type="Gene3D" id="1.10.8.530">
    <property type="entry name" value="DNA polymerase alpha-primase, subunit B, N-terminal domain"/>
    <property type="match status" value="1"/>
</dbReference>
<name>A0A1Y1KDB5_PHOPY</name>
<evidence type="ECO:0000256" key="1">
    <source>
        <dbReference type="ARBA" id="ARBA00004123"/>
    </source>
</evidence>
<evidence type="ECO:0000256" key="2">
    <source>
        <dbReference type="ARBA" id="ARBA00007299"/>
    </source>
</evidence>
<dbReference type="PIRSF" id="PIRSF018300">
    <property type="entry name" value="DNA_pol_alph_2"/>
    <property type="match status" value="1"/>
</dbReference>
<organism evidence="11">
    <name type="scientific">Photinus pyralis</name>
    <name type="common">Common eastern firefly</name>
    <name type="synonym">Lampyris pyralis</name>
    <dbReference type="NCBI Taxonomy" id="7054"/>
    <lineage>
        <taxon>Eukaryota</taxon>
        <taxon>Metazoa</taxon>
        <taxon>Ecdysozoa</taxon>
        <taxon>Arthropoda</taxon>
        <taxon>Hexapoda</taxon>
        <taxon>Insecta</taxon>
        <taxon>Pterygota</taxon>
        <taxon>Neoptera</taxon>
        <taxon>Endopterygota</taxon>
        <taxon>Coleoptera</taxon>
        <taxon>Polyphaga</taxon>
        <taxon>Elateriformia</taxon>
        <taxon>Elateroidea</taxon>
        <taxon>Lampyridae</taxon>
        <taxon>Lampyrinae</taxon>
        <taxon>Photinus</taxon>
    </lineage>
</organism>
<comment type="similarity">
    <text evidence="2 6">Belongs to the DNA polymerase alpha subunit B family.</text>
</comment>
<dbReference type="InterPro" id="IPR054300">
    <property type="entry name" value="OB_DPOA2"/>
</dbReference>
<dbReference type="Pfam" id="PF04042">
    <property type="entry name" value="DNA_pol_E_B"/>
    <property type="match status" value="1"/>
</dbReference>
<feature type="domain" description="DNA polymerase alpha subunit B N-terminal" evidence="9">
    <location>
        <begin position="14"/>
        <end position="74"/>
    </location>
</feature>
<evidence type="ECO:0000259" key="9">
    <source>
        <dbReference type="Pfam" id="PF08418"/>
    </source>
</evidence>
<feature type="region of interest" description="Disordered" evidence="7">
    <location>
        <begin position="78"/>
        <end position="124"/>
    </location>
</feature>
<dbReference type="PANTHER" id="PTHR23061">
    <property type="entry name" value="DNA POLYMERASE 2 ALPHA 70 KDA SUBUNIT"/>
    <property type="match status" value="1"/>
</dbReference>
<dbReference type="PANTHER" id="PTHR23061:SF12">
    <property type="entry name" value="DNA POLYMERASE ALPHA SUBUNIT B"/>
    <property type="match status" value="1"/>
</dbReference>
<proteinExistence type="inferred from homology"/>
<dbReference type="InterPro" id="IPR013627">
    <property type="entry name" value="Pol_alpha_B_N"/>
</dbReference>
<accession>A0A1Y1KDB5</accession>
<dbReference type="AlphaFoldDB" id="A0A1Y1KDB5"/>
<dbReference type="InterPro" id="IPR007185">
    <property type="entry name" value="DNA_pol_a/d/e_bsu"/>
</dbReference>
<evidence type="ECO:0000259" key="10">
    <source>
        <dbReference type="Pfam" id="PF22062"/>
    </source>
</evidence>
<evidence type="ECO:0000256" key="7">
    <source>
        <dbReference type="SAM" id="MobiDB-lite"/>
    </source>
</evidence>
<dbReference type="InterPro" id="IPR016722">
    <property type="entry name" value="DNA_pol_alpha_bsu"/>
</dbReference>